<evidence type="ECO:0000256" key="2">
    <source>
        <dbReference type="ARBA" id="ARBA00022692"/>
    </source>
</evidence>
<protein>
    <recommendedName>
        <fullName evidence="7">Major facilitator superfamily (MFS) profile domain-containing protein</fullName>
    </recommendedName>
</protein>
<name>A0A0R3UJK7_MESCO</name>
<gene>
    <name evidence="8" type="ORF">MCOS_LOCUS7701</name>
</gene>
<evidence type="ECO:0000256" key="5">
    <source>
        <dbReference type="SAM" id="MobiDB-lite"/>
    </source>
</evidence>
<feature type="transmembrane region" description="Helical" evidence="6">
    <location>
        <begin position="145"/>
        <end position="167"/>
    </location>
</feature>
<evidence type="ECO:0000313" key="9">
    <source>
        <dbReference type="Proteomes" id="UP000267029"/>
    </source>
</evidence>
<dbReference type="InterPro" id="IPR003663">
    <property type="entry name" value="Sugar/inositol_transpt"/>
</dbReference>
<proteinExistence type="predicted"/>
<accession>A0A0R3UJK7</accession>
<keyword evidence="3 6" id="KW-1133">Transmembrane helix</keyword>
<evidence type="ECO:0000256" key="4">
    <source>
        <dbReference type="ARBA" id="ARBA00023136"/>
    </source>
</evidence>
<dbReference type="Proteomes" id="UP000267029">
    <property type="component" value="Unassembled WGS sequence"/>
</dbReference>
<feature type="transmembrane region" description="Helical" evidence="6">
    <location>
        <begin position="122"/>
        <end position="139"/>
    </location>
</feature>
<keyword evidence="9" id="KW-1185">Reference proteome</keyword>
<comment type="subcellular location">
    <subcellularLocation>
        <location evidence="1">Membrane</location>
        <topology evidence="1">Multi-pass membrane protein</topology>
    </subcellularLocation>
</comment>
<feature type="region of interest" description="Disordered" evidence="5">
    <location>
        <begin position="197"/>
        <end position="216"/>
    </location>
</feature>
<feature type="transmembrane region" description="Helical" evidence="6">
    <location>
        <begin position="23"/>
        <end position="44"/>
    </location>
</feature>
<feature type="transmembrane region" description="Helical" evidence="6">
    <location>
        <begin position="56"/>
        <end position="73"/>
    </location>
</feature>
<dbReference type="GO" id="GO:0022857">
    <property type="term" value="F:transmembrane transporter activity"/>
    <property type="evidence" value="ECO:0007669"/>
    <property type="project" value="InterPro"/>
</dbReference>
<dbReference type="PANTHER" id="PTHR48021:SF1">
    <property type="entry name" value="GH07001P-RELATED"/>
    <property type="match status" value="1"/>
</dbReference>
<dbReference type="Gene3D" id="1.20.1250.20">
    <property type="entry name" value="MFS general substrate transporter like domains"/>
    <property type="match status" value="2"/>
</dbReference>
<evidence type="ECO:0000256" key="3">
    <source>
        <dbReference type="ARBA" id="ARBA00022989"/>
    </source>
</evidence>
<evidence type="ECO:0000256" key="1">
    <source>
        <dbReference type="ARBA" id="ARBA00004141"/>
    </source>
</evidence>
<feature type="transmembrane region" description="Helical" evidence="6">
    <location>
        <begin position="362"/>
        <end position="383"/>
    </location>
</feature>
<dbReference type="AlphaFoldDB" id="A0A0R3UJK7"/>
<dbReference type="GO" id="GO:0016020">
    <property type="term" value="C:membrane"/>
    <property type="evidence" value="ECO:0007669"/>
    <property type="project" value="UniProtKB-SubCell"/>
</dbReference>
<dbReference type="SUPFAM" id="SSF103473">
    <property type="entry name" value="MFS general substrate transporter"/>
    <property type="match status" value="2"/>
</dbReference>
<dbReference type="InterPro" id="IPR020846">
    <property type="entry name" value="MFS_dom"/>
</dbReference>
<evidence type="ECO:0000256" key="6">
    <source>
        <dbReference type="SAM" id="Phobius"/>
    </source>
</evidence>
<feature type="transmembrane region" description="Helical" evidence="6">
    <location>
        <begin position="85"/>
        <end position="110"/>
    </location>
</feature>
<dbReference type="InterPro" id="IPR050549">
    <property type="entry name" value="MFS_Trehalose_Transporter"/>
</dbReference>
<dbReference type="OrthoDB" id="6612291at2759"/>
<dbReference type="PRINTS" id="PR00171">
    <property type="entry name" value="SUGRTRNSPORT"/>
</dbReference>
<feature type="transmembrane region" description="Helical" evidence="6">
    <location>
        <begin position="395"/>
        <end position="414"/>
    </location>
</feature>
<dbReference type="EMBL" id="UXSR01005397">
    <property type="protein sequence ID" value="VDD81698.1"/>
    <property type="molecule type" value="Genomic_DNA"/>
</dbReference>
<feature type="transmembrane region" description="Helical" evidence="6">
    <location>
        <begin position="330"/>
        <end position="350"/>
    </location>
</feature>
<feature type="transmembrane region" description="Helical" evidence="6">
    <location>
        <begin position="539"/>
        <end position="557"/>
    </location>
</feature>
<feature type="transmembrane region" description="Helical" evidence="6">
    <location>
        <begin position="426"/>
        <end position="444"/>
    </location>
</feature>
<feature type="transmembrane region" description="Helical" evidence="6">
    <location>
        <begin position="506"/>
        <end position="527"/>
    </location>
</feature>
<sequence>MCISLGFSSSVSAQLLIGDTLIAFFSSVINLGALAGCLVVSPVLNTLGRRMAHRISAVPSILGWFLIATAQGLSPPATDLSPSLIFRLIFGRVLTGLAAGMMTTVGSVYLVEVAPPSQSGRIGSLAQLAVVAGTCIAYYRGMTSAWYETARLMVFISIVLLISSFYLPESPVWLARMNQPQKAQRSLSLLRGEHRPANQKLVEKPPNPNDGKNLSPPPFDKTVLSELLSSAEVGIASTTTATTTTTSRLIGLILPCTTIPPELTSNLRIAMLLVVAQQTTGINVITFYTEPLCQRMVHVADSARCAFSLGLGQLVFSLIATILIDRFPRRLLVVAMGGLMAISMFFFAIGQQFPTSAPVPPIAALTFFLFGYQCGWGPLAMLITLELFPASVRGAAGGATVAVSWLVTFLVTQSFQTLVNLLGREIFVFSLFCLLTALASVYFYRRLPETNTAFTDSPSLIPAMPRLSPLVSFVALVAFLFGFQCGWGPLAMLVTVELFPTTHRGAAGGAAVAAVWITSFLVTQTFQPLVNALGGEGCEIYVFLFYSATTALAAYLLHRRLPETNKAFQPRMPDQLRRIT</sequence>
<keyword evidence="4 6" id="KW-0472">Membrane</keyword>
<dbReference type="Pfam" id="PF00083">
    <property type="entry name" value="Sugar_tr"/>
    <property type="match status" value="2"/>
</dbReference>
<organism evidence="8 9">
    <name type="scientific">Mesocestoides corti</name>
    <name type="common">Flatworm</name>
    <dbReference type="NCBI Taxonomy" id="53468"/>
    <lineage>
        <taxon>Eukaryota</taxon>
        <taxon>Metazoa</taxon>
        <taxon>Spiralia</taxon>
        <taxon>Lophotrochozoa</taxon>
        <taxon>Platyhelminthes</taxon>
        <taxon>Cestoda</taxon>
        <taxon>Eucestoda</taxon>
        <taxon>Cyclophyllidea</taxon>
        <taxon>Mesocestoididae</taxon>
        <taxon>Mesocestoides</taxon>
    </lineage>
</organism>
<reference evidence="8 9" key="1">
    <citation type="submission" date="2018-10" db="EMBL/GenBank/DDBJ databases">
        <authorList>
            <consortium name="Pathogen Informatics"/>
        </authorList>
    </citation>
    <scope>NUCLEOTIDE SEQUENCE [LARGE SCALE GENOMIC DNA]</scope>
</reference>
<dbReference type="PANTHER" id="PTHR48021">
    <property type="match status" value="1"/>
</dbReference>
<evidence type="ECO:0000259" key="7">
    <source>
        <dbReference type="PROSITE" id="PS50850"/>
    </source>
</evidence>
<keyword evidence="2 6" id="KW-0812">Transmembrane</keyword>
<dbReference type="InterPro" id="IPR005828">
    <property type="entry name" value="MFS_sugar_transport-like"/>
</dbReference>
<feature type="domain" description="Major facilitator superfamily (MFS) profile" evidence="7">
    <location>
        <begin position="1"/>
        <end position="451"/>
    </location>
</feature>
<feature type="transmembrane region" description="Helical" evidence="6">
    <location>
        <begin position="305"/>
        <end position="324"/>
    </location>
</feature>
<dbReference type="STRING" id="53468.A0A0R3UJK7"/>
<evidence type="ECO:0000313" key="8">
    <source>
        <dbReference type="EMBL" id="VDD81698.1"/>
    </source>
</evidence>
<dbReference type="PROSITE" id="PS50850">
    <property type="entry name" value="MFS"/>
    <property type="match status" value="1"/>
</dbReference>
<feature type="transmembrane region" description="Helical" evidence="6">
    <location>
        <begin position="470"/>
        <end position="494"/>
    </location>
</feature>
<dbReference type="InterPro" id="IPR036259">
    <property type="entry name" value="MFS_trans_sf"/>
</dbReference>